<dbReference type="Pfam" id="PF00001">
    <property type="entry name" value="7tm_1"/>
    <property type="match status" value="1"/>
</dbReference>
<dbReference type="InterPro" id="IPR000276">
    <property type="entry name" value="GPCR_Rhodpsn"/>
</dbReference>
<feature type="transmembrane region" description="Helical" evidence="9">
    <location>
        <begin position="158"/>
        <end position="180"/>
    </location>
</feature>
<feature type="transmembrane region" description="Helical" evidence="9">
    <location>
        <begin position="207"/>
        <end position="232"/>
    </location>
</feature>
<dbReference type="OrthoDB" id="5985946at2759"/>
<protein>
    <recommendedName>
        <fullName evidence="10">G-protein coupled receptors family 1 profile domain-containing protein</fullName>
    </recommendedName>
</protein>
<organism evidence="11 12">
    <name type="scientific">Exaiptasia diaphana</name>
    <name type="common">Tropical sea anemone</name>
    <name type="synonym">Aiptasia pulchella</name>
    <dbReference type="NCBI Taxonomy" id="2652724"/>
    <lineage>
        <taxon>Eukaryota</taxon>
        <taxon>Metazoa</taxon>
        <taxon>Cnidaria</taxon>
        <taxon>Anthozoa</taxon>
        <taxon>Hexacorallia</taxon>
        <taxon>Actiniaria</taxon>
        <taxon>Aiptasiidae</taxon>
        <taxon>Exaiptasia</taxon>
    </lineage>
</organism>
<dbReference type="SUPFAM" id="SSF81321">
    <property type="entry name" value="Family A G protein-coupled receptor-like"/>
    <property type="match status" value="1"/>
</dbReference>
<evidence type="ECO:0000256" key="2">
    <source>
        <dbReference type="ARBA" id="ARBA00022692"/>
    </source>
</evidence>
<feature type="domain" description="G-protein coupled receptors family 1 profile" evidence="10">
    <location>
        <begin position="51"/>
        <end position="308"/>
    </location>
</feature>
<dbReference type="EnsemblMetazoa" id="XM_021061210.2">
    <property type="protein sequence ID" value="XP_020916869.1"/>
    <property type="gene ID" value="LOC110254241"/>
</dbReference>
<evidence type="ECO:0000256" key="7">
    <source>
        <dbReference type="ARBA" id="ARBA00023224"/>
    </source>
</evidence>
<evidence type="ECO:0000256" key="6">
    <source>
        <dbReference type="ARBA" id="ARBA00023170"/>
    </source>
</evidence>
<keyword evidence="5 9" id="KW-0472">Membrane</keyword>
<feature type="transmembrane region" description="Helical" evidence="9">
    <location>
        <begin position="71"/>
        <end position="91"/>
    </location>
</feature>
<comment type="similarity">
    <text evidence="8">Belongs to the G-protein coupled receptor 1 family.</text>
</comment>
<keyword evidence="4 8" id="KW-0297">G-protein coupled receptor</keyword>
<dbReference type="OMA" id="YLMERQT"/>
<keyword evidence="2 8" id="KW-0812">Transmembrane</keyword>
<dbReference type="GeneID" id="110254241"/>
<dbReference type="GO" id="GO:0004930">
    <property type="term" value="F:G protein-coupled receptor activity"/>
    <property type="evidence" value="ECO:0007669"/>
    <property type="project" value="UniProtKB-KW"/>
</dbReference>
<evidence type="ECO:0000313" key="12">
    <source>
        <dbReference type="Proteomes" id="UP000887567"/>
    </source>
</evidence>
<dbReference type="Proteomes" id="UP000887567">
    <property type="component" value="Unplaced"/>
</dbReference>
<dbReference type="PROSITE" id="PS00237">
    <property type="entry name" value="G_PROTEIN_RECEP_F1_1"/>
    <property type="match status" value="1"/>
</dbReference>
<reference evidence="11" key="1">
    <citation type="submission" date="2022-11" db="UniProtKB">
        <authorList>
            <consortium name="EnsemblMetazoa"/>
        </authorList>
    </citation>
    <scope>IDENTIFICATION</scope>
</reference>
<dbReference type="PRINTS" id="PR00237">
    <property type="entry name" value="GPCRRHODOPSN"/>
</dbReference>
<evidence type="ECO:0000256" key="4">
    <source>
        <dbReference type="ARBA" id="ARBA00023040"/>
    </source>
</evidence>
<dbReference type="InterPro" id="IPR017452">
    <property type="entry name" value="GPCR_Rhodpsn_7TM"/>
</dbReference>
<dbReference type="AlphaFoldDB" id="A0A913Y9B1"/>
<proteinExistence type="inferred from homology"/>
<evidence type="ECO:0000256" key="8">
    <source>
        <dbReference type="RuleBase" id="RU000688"/>
    </source>
</evidence>
<dbReference type="KEGG" id="epa:110254241"/>
<dbReference type="PANTHER" id="PTHR45695:SF9">
    <property type="entry name" value="LEUCOKININ RECEPTOR"/>
    <property type="match status" value="1"/>
</dbReference>
<evidence type="ECO:0000256" key="3">
    <source>
        <dbReference type="ARBA" id="ARBA00022989"/>
    </source>
</evidence>
<feature type="transmembrane region" description="Helical" evidence="9">
    <location>
        <begin position="38"/>
        <end position="59"/>
    </location>
</feature>
<dbReference type="RefSeq" id="XP_020916869.1">
    <property type="nucleotide sequence ID" value="XM_021061210.2"/>
</dbReference>
<feature type="transmembrane region" description="Helical" evidence="9">
    <location>
        <begin position="288"/>
        <end position="311"/>
    </location>
</feature>
<keyword evidence="6 8" id="KW-0675">Receptor</keyword>
<dbReference type="PROSITE" id="PS50262">
    <property type="entry name" value="G_PROTEIN_RECEP_F1_2"/>
    <property type="match status" value="1"/>
</dbReference>
<evidence type="ECO:0000256" key="9">
    <source>
        <dbReference type="SAM" id="Phobius"/>
    </source>
</evidence>
<accession>A0A913Y9B1</accession>
<name>A0A913Y9B1_EXADI</name>
<evidence type="ECO:0000259" key="10">
    <source>
        <dbReference type="PROSITE" id="PS50262"/>
    </source>
</evidence>
<evidence type="ECO:0000256" key="1">
    <source>
        <dbReference type="ARBA" id="ARBA00004141"/>
    </source>
</evidence>
<comment type="subcellular location">
    <subcellularLocation>
        <location evidence="1">Membrane</location>
        <topology evidence="1">Multi-pass membrane protein</topology>
    </subcellularLocation>
</comment>
<keyword evidence="12" id="KW-1185">Reference proteome</keyword>
<keyword evidence="7 8" id="KW-0807">Transducer</keyword>
<dbReference type="CDD" id="cd00637">
    <property type="entry name" value="7tm_classA_rhodopsin-like"/>
    <property type="match status" value="1"/>
</dbReference>
<keyword evidence="3 9" id="KW-1133">Transmembrane helix</keyword>
<dbReference type="PANTHER" id="PTHR45695">
    <property type="entry name" value="LEUCOKININ RECEPTOR-RELATED"/>
    <property type="match status" value="1"/>
</dbReference>
<evidence type="ECO:0000313" key="11">
    <source>
        <dbReference type="EnsemblMetazoa" id="XP_020916869.1"/>
    </source>
</evidence>
<dbReference type="Gene3D" id="1.20.1070.10">
    <property type="entry name" value="Rhodopsin 7-helix transmembrane proteins"/>
    <property type="match status" value="1"/>
</dbReference>
<evidence type="ECO:0000256" key="5">
    <source>
        <dbReference type="ARBA" id="ARBA00023136"/>
    </source>
</evidence>
<dbReference type="GO" id="GO:0005886">
    <property type="term" value="C:plasma membrane"/>
    <property type="evidence" value="ECO:0007669"/>
    <property type="project" value="TreeGrafter"/>
</dbReference>
<sequence length="340" mass="38811">MENGSDSYFTHKNDSLGSNETILDALPYDSRTSKGFKVLAYVLVLVASVMGNLFVIYAIKRDYRGKLRRRFTYLMITSIAVSDLLMAVVSVPERITRVLSADEWMLAGSLGLVLCKVVNFVEKVSITVSALHVTALATHRFMAIFYPRRTSKSQNCRLAAICMSMVWLFGSLYWSPVLYYGGLLSLPNPPRLYCKVRYFYTHWRFSYLAFLILLLGILVVVLVLYAAIWFKLSCSKTLRDESISIAAEMRRKTTAMVAVIVASFYCCFLPYWIGWILCSYQHVFCNHIFTFISIYLTHASVAVNPIICLIFSRHYRDALRELLTSSSSSQAVIRQKRTKL</sequence>
<feature type="transmembrane region" description="Helical" evidence="9">
    <location>
        <begin position="253"/>
        <end position="276"/>
    </location>
</feature>